<organism evidence="1 2">
    <name type="scientific">Herbiconiux gentiana</name>
    <dbReference type="NCBI Taxonomy" id="2970912"/>
    <lineage>
        <taxon>Bacteria</taxon>
        <taxon>Bacillati</taxon>
        <taxon>Actinomycetota</taxon>
        <taxon>Actinomycetes</taxon>
        <taxon>Micrococcales</taxon>
        <taxon>Microbacteriaceae</taxon>
        <taxon>Herbiconiux</taxon>
    </lineage>
</organism>
<protein>
    <submittedName>
        <fullName evidence="1">Spermine synthase</fullName>
    </submittedName>
</protein>
<dbReference type="RefSeq" id="WP_259486029.1">
    <property type="nucleotide sequence ID" value="NZ_JANTEZ010000003.1"/>
</dbReference>
<dbReference type="Proteomes" id="UP001165580">
    <property type="component" value="Unassembled WGS sequence"/>
</dbReference>
<reference evidence="1" key="1">
    <citation type="submission" date="2022-08" db="EMBL/GenBank/DDBJ databases">
        <authorList>
            <person name="Deng Y."/>
            <person name="Han X.-F."/>
            <person name="Zhang Y.-Q."/>
        </authorList>
    </citation>
    <scope>NUCLEOTIDE SEQUENCE</scope>
    <source>
        <strain evidence="1">CPCC 205716</strain>
    </source>
</reference>
<dbReference type="InterPro" id="IPR029063">
    <property type="entry name" value="SAM-dependent_MTases_sf"/>
</dbReference>
<comment type="caution">
    <text evidence="1">The sequence shown here is derived from an EMBL/GenBank/DDBJ whole genome shotgun (WGS) entry which is preliminary data.</text>
</comment>
<sequence length="299" mass="31568">MLADRRRFSFAFDGRKATLKRVHRASESYELSVDGVAQSVVSLTDARRLAWPYVQHIARAIDAVAAPGAPVFAVHLGAGAMALTRYVAVTRPGSPQLVVEFERELCEAVLAALPLPDAADIELVFGDARAIAETGVAETGVAAAGVAGAGSAAIREWQGAEVTVVDLWDAATIRAHVASLEFYRLVAERSAPQGLVAVNLLDGHPFDYARAQAATLRKVFADVAVITDFDPADTEGPLGNVVVLASGGAVAVAEHPELFGDEPPFVLHDADLTAWIAEAGVLTDADRIDSPDIDDPRWA</sequence>
<gene>
    <name evidence="1" type="ORF">NVV95_08050</name>
</gene>
<proteinExistence type="predicted"/>
<dbReference type="Gene3D" id="3.40.50.150">
    <property type="entry name" value="Vaccinia Virus protein VP39"/>
    <property type="match status" value="1"/>
</dbReference>
<dbReference type="EMBL" id="JANTEZ010000003">
    <property type="protein sequence ID" value="MCS5714503.1"/>
    <property type="molecule type" value="Genomic_DNA"/>
</dbReference>
<name>A0ABT2GE99_9MICO</name>
<accession>A0ABT2GE99</accession>
<evidence type="ECO:0000313" key="2">
    <source>
        <dbReference type="Proteomes" id="UP001165580"/>
    </source>
</evidence>
<dbReference type="SUPFAM" id="SSF53335">
    <property type="entry name" value="S-adenosyl-L-methionine-dependent methyltransferases"/>
    <property type="match status" value="1"/>
</dbReference>
<keyword evidence="2" id="KW-1185">Reference proteome</keyword>
<evidence type="ECO:0000313" key="1">
    <source>
        <dbReference type="EMBL" id="MCS5714503.1"/>
    </source>
</evidence>